<reference evidence="7 8" key="1">
    <citation type="submission" date="2020-10" db="EMBL/GenBank/DDBJ databases">
        <title>Sequencing the genomes of 1000 actinobacteria strains.</title>
        <authorList>
            <person name="Klenk H.-P."/>
        </authorList>
    </citation>
    <scope>NUCLEOTIDE SEQUENCE [LARGE SCALE GENOMIC DNA]</scope>
    <source>
        <strain evidence="7 8">DSM 45157</strain>
    </source>
</reference>
<dbReference type="Pfam" id="PF07690">
    <property type="entry name" value="MFS_1"/>
    <property type="match status" value="1"/>
</dbReference>
<evidence type="ECO:0000256" key="5">
    <source>
        <dbReference type="ARBA" id="ARBA00023136"/>
    </source>
</evidence>
<dbReference type="PANTHER" id="PTHR23513">
    <property type="entry name" value="INTEGRAL MEMBRANE EFFLUX PROTEIN-RELATED"/>
    <property type="match status" value="1"/>
</dbReference>
<feature type="transmembrane region" description="Helical" evidence="6">
    <location>
        <begin position="165"/>
        <end position="183"/>
    </location>
</feature>
<evidence type="ECO:0000256" key="6">
    <source>
        <dbReference type="SAM" id="Phobius"/>
    </source>
</evidence>
<feature type="transmembrane region" description="Helical" evidence="6">
    <location>
        <begin position="73"/>
        <end position="92"/>
    </location>
</feature>
<comment type="caution">
    <text evidence="7">The sequence shown here is derived from an EMBL/GenBank/DDBJ whole genome shotgun (WGS) entry which is preliminary data.</text>
</comment>
<feature type="transmembrane region" description="Helical" evidence="6">
    <location>
        <begin position="211"/>
        <end position="236"/>
    </location>
</feature>
<keyword evidence="4 6" id="KW-1133">Transmembrane helix</keyword>
<gene>
    <name evidence="7" type="ORF">H4W79_002607</name>
</gene>
<evidence type="ECO:0000256" key="1">
    <source>
        <dbReference type="ARBA" id="ARBA00004651"/>
    </source>
</evidence>
<feature type="transmembrane region" description="Helical" evidence="6">
    <location>
        <begin position="364"/>
        <end position="383"/>
    </location>
</feature>
<evidence type="ECO:0000313" key="7">
    <source>
        <dbReference type="EMBL" id="MBE1458393.1"/>
    </source>
</evidence>
<feature type="transmembrane region" description="Helical" evidence="6">
    <location>
        <begin position="277"/>
        <end position="295"/>
    </location>
</feature>
<feature type="transmembrane region" description="Helical" evidence="6">
    <location>
        <begin position="301"/>
        <end position="322"/>
    </location>
</feature>
<dbReference type="InterPro" id="IPR011701">
    <property type="entry name" value="MFS"/>
</dbReference>
<protein>
    <submittedName>
        <fullName evidence="7">MFS family permease</fullName>
    </submittedName>
</protein>
<keyword evidence="8" id="KW-1185">Reference proteome</keyword>
<dbReference type="SUPFAM" id="SSF103473">
    <property type="entry name" value="MFS general substrate transporter"/>
    <property type="match status" value="1"/>
</dbReference>
<dbReference type="RefSeq" id="WP_191269816.1">
    <property type="nucleotide sequence ID" value="NZ_BMXJ01000003.1"/>
</dbReference>
<dbReference type="PANTHER" id="PTHR23513:SF11">
    <property type="entry name" value="STAPHYLOFERRIN A TRANSPORTER"/>
    <property type="match status" value="1"/>
</dbReference>
<dbReference type="EMBL" id="JADBDY010000001">
    <property type="protein sequence ID" value="MBE1458393.1"/>
    <property type="molecule type" value="Genomic_DNA"/>
</dbReference>
<evidence type="ECO:0000256" key="2">
    <source>
        <dbReference type="ARBA" id="ARBA00022475"/>
    </source>
</evidence>
<dbReference type="InterPro" id="IPR036259">
    <property type="entry name" value="MFS_trans_sf"/>
</dbReference>
<comment type="subcellular location">
    <subcellularLocation>
        <location evidence="1">Cell membrane</location>
        <topology evidence="1">Multi-pass membrane protein</topology>
    </subcellularLocation>
</comment>
<feature type="transmembrane region" description="Helical" evidence="6">
    <location>
        <begin position="98"/>
        <end position="118"/>
    </location>
</feature>
<evidence type="ECO:0000256" key="4">
    <source>
        <dbReference type="ARBA" id="ARBA00022989"/>
    </source>
</evidence>
<dbReference type="Gene3D" id="1.20.1250.20">
    <property type="entry name" value="MFS general substrate transporter like domains"/>
    <property type="match status" value="1"/>
</dbReference>
<keyword evidence="3 6" id="KW-0812">Transmembrane</keyword>
<sequence length="402" mass="40352">MIRRHALPRYLFGAATARTGDEMSGPALLLLGVAATGTAATGSALLAGITATAAVGGPAVGVLLDRALRPGRVLAAALAVYTAGLASVALLLERIPLAPVVVLALGTGLLGPALSGGWTAQLPRLLSPERMAGANAWDAMTFSTAGLLGPALAGAVAVWAGATAAVVTAVVLIALAVPVAWALPARPARPDPSPVLGELAAGVRAVLGKRALLRVTLVSTVSVTGTGMLVVSAPLLGQRLLGGAEHGAILLSVTAVASVLTNLFLARRPLPVRPDTVVLVCVLVQAVGVGCVLAAPSAPWLVLAAIAVGAAEGPQLTSLFAVRHREAPERLRTQVFTTAASLKVSAFAAGAALAGPLADRSPDLCLGVAAALQVGAALAHVAVRPEPRRVRRPRSCRLKDRD</sequence>
<feature type="transmembrane region" description="Helical" evidence="6">
    <location>
        <begin position="248"/>
        <end position="265"/>
    </location>
</feature>
<keyword evidence="2" id="KW-1003">Cell membrane</keyword>
<organism evidence="7 8">
    <name type="scientific">Nocardiopsis terrae</name>
    <dbReference type="NCBI Taxonomy" id="372655"/>
    <lineage>
        <taxon>Bacteria</taxon>
        <taxon>Bacillati</taxon>
        <taxon>Actinomycetota</taxon>
        <taxon>Actinomycetes</taxon>
        <taxon>Streptosporangiales</taxon>
        <taxon>Nocardiopsidaceae</taxon>
        <taxon>Nocardiopsis</taxon>
    </lineage>
</organism>
<dbReference type="Proteomes" id="UP000598217">
    <property type="component" value="Unassembled WGS sequence"/>
</dbReference>
<accession>A0ABR9HH95</accession>
<evidence type="ECO:0000313" key="8">
    <source>
        <dbReference type="Proteomes" id="UP000598217"/>
    </source>
</evidence>
<evidence type="ECO:0000256" key="3">
    <source>
        <dbReference type="ARBA" id="ARBA00022692"/>
    </source>
</evidence>
<feature type="transmembrane region" description="Helical" evidence="6">
    <location>
        <begin position="334"/>
        <end position="358"/>
    </location>
</feature>
<name>A0ABR9HH95_9ACTN</name>
<keyword evidence="5 6" id="KW-0472">Membrane</keyword>
<proteinExistence type="predicted"/>